<accession>A0A061B6V5</accession>
<feature type="compositionally biased region" description="Basic and acidic residues" evidence="1">
    <location>
        <begin position="80"/>
        <end position="90"/>
    </location>
</feature>
<evidence type="ECO:0000313" key="2">
    <source>
        <dbReference type="EMBL" id="CDR42625.1"/>
    </source>
</evidence>
<proteinExistence type="predicted"/>
<dbReference type="EMBL" id="LK052895">
    <property type="protein sequence ID" value="CDR42625.1"/>
    <property type="molecule type" value="Genomic_DNA"/>
</dbReference>
<evidence type="ECO:0000256" key="1">
    <source>
        <dbReference type="SAM" id="MobiDB-lite"/>
    </source>
</evidence>
<feature type="compositionally biased region" description="Low complexity" evidence="1">
    <location>
        <begin position="92"/>
        <end position="103"/>
    </location>
</feature>
<sequence length="241" mass="27562">MLHPQPKHSTPQNLTEPPAASPTPIPGSSPVFASLEHEQPRQQPQVPQEYAHIPHGLQRRPSLNYKTALSQHGSFSGNRLEQEASGHVEKLSISPDSQPSASSSKEEEVPTIQVPEDSKPYLQHSSMGLDFVKSNEQFNVAYQGTRPTCYELHRERDEDLQKNNNNHNNLQRHKKSYMGLNTKDTGSHRCKKGWCYHSDQTVSNDQLSDDDAQHTRYHQSAGDYYPQCYEYTEFKRRMSYD</sequence>
<dbReference type="VEuPathDB" id="FungiDB:BON22_3244"/>
<feature type="region of interest" description="Disordered" evidence="1">
    <location>
        <begin position="1"/>
        <end position="123"/>
    </location>
</feature>
<reference evidence="2" key="1">
    <citation type="journal article" date="2014" name="Genome Announc.">
        <title>Genome sequence of the yeast Cyberlindnera fabianii (Hansenula fabianii).</title>
        <authorList>
            <person name="Freel K.C."/>
            <person name="Sarilar V."/>
            <person name="Neuveglise C."/>
            <person name="Devillers H."/>
            <person name="Friedrich A."/>
            <person name="Schacherer J."/>
        </authorList>
    </citation>
    <scope>NUCLEOTIDE SEQUENCE</scope>
    <source>
        <strain evidence="2">YJS4271</strain>
    </source>
</reference>
<feature type="compositionally biased region" description="Polar residues" evidence="1">
    <location>
        <begin position="64"/>
        <end position="79"/>
    </location>
</feature>
<protein>
    <submittedName>
        <fullName evidence="2">CYFA0S10e00419g1_1</fullName>
    </submittedName>
</protein>
<dbReference type="AlphaFoldDB" id="A0A061B6V5"/>
<name>A0A061B6V5_CYBFA</name>
<organism evidence="2">
    <name type="scientific">Cyberlindnera fabianii</name>
    <name type="common">Yeast</name>
    <name type="synonym">Hansenula fabianii</name>
    <dbReference type="NCBI Taxonomy" id="36022"/>
    <lineage>
        <taxon>Eukaryota</taxon>
        <taxon>Fungi</taxon>
        <taxon>Dikarya</taxon>
        <taxon>Ascomycota</taxon>
        <taxon>Saccharomycotina</taxon>
        <taxon>Saccharomycetes</taxon>
        <taxon>Phaffomycetales</taxon>
        <taxon>Phaffomycetaceae</taxon>
        <taxon>Cyberlindnera</taxon>
    </lineage>
</organism>
<gene>
    <name evidence="2" type="ORF">CYFA0S_10e00419g</name>
</gene>